<evidence type="ECO:0000313" key="4">
    <source>
        <dbReference type="Proteomes" id="UP001166402"/>
    </source>
</evidence>
<evidence type="ECO:0000256" key="1">
    <source>
        <dbReference type="ARBA" id="ARBA00022729"/>
    </source>
</evidence>
<dbReference type="CDD" id="cd10967">
    <property type="entry name" value="CE4_GLA_like_6s"/>
    <property type="match status" value="1"/>
</dbReference>
<dbReference type="PROSITE" id="PS51677">
    <property type="entry name" value="NODB"/>
    <property type="match status" value="1"/>
</dbReference>
<dbReference type="EMBL" id="JAGGLT010000043">
    <property type="protein sequence ID" value="MBP2073329.1"/>
    <property type="molecule type" value="Genomic_DNA"/>
</dbReference>
<proteinExistence type="predicted"/>
<keyword evidence="4" id="KW-1185">Reference proteome</keyword>
<reference evidence="3" key="1">
    <citation type="submission" date="2021-03" db="EMBL/GenBank/DDBJ databases">
        <title>Genomic Encyclopedia of Type Strains, Phase IV (KMG-IV): sequencing the most valuable type-strain genomes for metagenomic binning, comparative biology and taxonomic classification.</title>
        <authorList>
            <person name="Goeker M."/>
        </authorList>
    </citation>
    <scope>NUCLEOTIDE SEQUENCE</scope>
    <source>
        <strain evidence="3">DSM 101588</strain>
    </source>
</reference>
<feature type="domain" description="NodB homology" evidence="2">
    <location>
        <begin position="16"/>
        <end position="268"/>
    </location>
</feature>
<dbReference type="PANTHER" id="PTHR34216:SF11">
    <property type="entry name" value="CHITOOLIGOSACCHARIDE DEACETYLASE"/>
    <property type="match status" value="1"/>
</dbReference>
<dbReference type="Pfam" id="PF01522">
    <property type="entry name" value="Polysacc_deac_1"/>
    <property type="match status" value="1"/>
</dbReference>
<dbReference type="InterPro" id="IPR002509">
    <property type="entry name" value="NODB_dom"/>
</dbReference>
<comment type="caution">
    <text evidence="3">The sequence shown here is derived from an EMBL/GenBank/DDBJ whole genome shotgun (WGS) entry which is preliminary data.</text>
</comment>
<dbReference type="Gene3D" id="3.20.20.370">
    <property type="entry name" value="Glycoside hydrolase/deacetylase"/>
    <property type="match status" value="1"/>
</dbReference>
<organism evidence="3 4">
    <name type="scientific">Thermoanaerobacterium butyriciformans</name>
    <dbReference type="NCBI Taxonomy" id="1702242"/>
    <lineage>
        <taxon>Bacteria</taxon>
        <taxon>Bacillati</taxon>
        <taxon>Bacillota</taxon>
        <taxon>Clostridia</taxon>
        <taxon>Thermoanaerobacterales</taxon>
        <taxon>Thermoanaerobacteraceae</taxon>
        <taxon>Thermoanaerobacterium</taxon>
    </lineage>
</organism>
<sequence>MKVRIRFDYYPNGKRKALTMSYDDGQVYDRKLVEIFNKYGIKGTFNLNSGMFNSKPYVSKEEIKKLYEGHEVAVHTVDHPYLTLIPKEELVYQIMEDRKNLETLVGYNVRGMAYPFGDYSHKLAKELKAFGIEYSRTVNSTRSFRIPSNFLEWHPTCHHDQDVIEKLKDFKNVPEWEQMPLFYVWGHSFEFERNGNWDLIEEFCKMASFDENVWYATNIEIMDYINALRSLKFSADGSIVYNPSAIPVWIEVDGEAVKIDSGETKLLK</sequence>
<keyword evidence="1" id="KW-0732">Signal</keyword>
<gene>
    <name evidence="3" type="ORF">J2Z80_002881</name>
</gene>
<evidence type="ECO:0000259" key="2">
    <source>
        <dbReference type="PROSITE" id="PS51677"/>
    </source>
</evidence>
<protein>
    <submittedName>
        <fullName evidence="3">Peptidoglycan/xylan/chitin deacetylase (PgdA/CDA1 family)</fullName>
    </submittedName>
</protein>
<dbReference type="SUPFAM" id="SSF88713">
    <property type="entry name" value="Glycoside hydrolase/deacetylase"/>
    <property type="match status" value="1"/>
</dbReference>
<dbReference type="InterPro" id="IPR051398">
    <property type="entry name" value="Polysacch_Deacetylase"/>
</dbReference>
<dbReference type="InterPro" id="IPR011330">
    <property type="entry name" value="Glyco_hydro/deAcase_b/a-brl"/>
</dbReference>
<dbReference type="PANTHER" id="PTHR34216">
    <property type="match status" value="1"/>
</dbReference>
<dbReference type="Proteomes" id="UP001166402">
    <property type="component" value="Unassembled WGS sequence"/>
</dbReference>
<name>A0ABS4NI33_9THEO</name>
<evidence type="ECO:0000313" key="3">
    <source>
        <dbReference type="EMBL" id="MBP2073329.1"/>
    </source>
</evidence>
<accession>A0ABS4NI33</accession>